<keyword evidence="2" id="KW-1185">Reference proteome</keyword>
<evidence type="ECO:0000313" key="2">
    <source>
        <dbReference type="Proteomes" id="UP000018144"/>
    </source>
</evidence>
<organism evidence="1 2">
    <name type="scientific">Pyronema omphalodes (strain CBS 100304)</name>
    <name type="common">Pyronema confluens</name>
    <dbReference type="NCBI Taxonomy" id="1076935"/>
    <lineage>
        <taxon>Eukaryota</taxon>
        <taxon>Fungi</taxon>
        <taxon>Dikarya</taxon>
        <taxon>Ascomycota</taxon>
        <taxon>Pezizomycotina</taxon>
        <taxon>Pezizomycetes</taxon>
        <taxon>Pezizales</taxon>
        <taxon>Pyronemataceae</taxon>
        <taxon>Pyronema</taxon>
    </lineage>
</organism>
<dbReference type="Proteomes" id="UP000018144">
    <property type="component" value="Unassembled WGS sequence"/>
</dbReference>
<dbReference type="EMBL" id="HF935723">
    <property type="protein sequence ID" value="CCX12683.1"/>
    <property type="molecule type" value="Genomic_DNA"/>
</dbReference>
<reference evidence="1 2" key="1">
    <citation type="journal article" date="2013" name="PLoS Genet.">
        <title>The genome and development-dependent transcriptomes of Pyronema confluens: a window into fungal evolution.</title>
        <authorList>
            <person name="Traeger S."/>
            <person name="Altegoer F."/>
            <person name="Freitag M."/>
            <person name="Gabaldon T."/>
            <person name="Kempken F."/>
            <person name="Kumar A."/>
            <person name="Marcet-Houben M."/>
            <person name="Poggeler S."/>
            <person name="Stajich J.E."/>
            <person name="Nowrousian M."/>
        </authorList>
    </citation>
    <scope>NUCLEOTIDE SEQUENCE [LARGE SCALE GENOMIC DNA]</scope>
    <source>
        <strain evidence="2">CBS 100304</strain>
        <tissue evidence="1">Vegetative mycelium</tissue>
    </source>
</reference>
<protein>
    <submittedName>
        <fullName evidence="1">Uncharacterized protein</fullName>
    </submittedName>
</protein>
<evidence type="ECO:0000313" key="1">
    <source>
        <dbReference type="EMBL" id="CCX12683.1"/>
    </source>
</evidence>
<proteinExistence type="predicted"/>
<name>U4L6T6_PYROM</name>
<sequence>MEDSGMQPRILEQLGLGKERWMQAGFTSREEAAQFLDDLPRALSYIAPEPEVAIHATATHILDLYARLDEEEKVVLSRVFRVMYGREVEDWENASVEDREKSISDVAYSFVWRMIAGREEEMHRRGK</sequence>
<dbReference type="OrthoDB" id="5424026at2759"/>
<accession>U4L6T6</accession>
<gene>
    <name evidence="1" type="ORF">PCON_12277</name>
</gene>
<dbReference type="AlphaFoldDB" id="U4L6T6"/>